<keyword evidence="1" id="KW-0732">Signal</keyword>
<evidence type="ECO:0000256" key="1">
    <source>
        <dbReference type="SAM" id="SignalP"/>
    </source>
</evidence>
<keyword evidence="3" id="KW-1185">Reference proteome</keyword>
<organism evidence="2 3">
    <name type="scientific">Hymenobacter crusticola</name>
    <dbReference type="NCBI Taxonomy" id="1770526"/>
    <lineage>
        <taxon>Bacteria</taxon>
        <taxon>Pseudomonadati</taxon>
        <taxon>Bacteroidota</taxon>
        <taxon>Cytophagia</taxon>
        <taxon>Cytophagales</taxon>
        <taxon>Hymenobacteraceae</taxon>
        <taxon>Hymenobacter</taxon>
    </lineage>
</organism>
<feature type="signal peptide" evidence="1">
    <location>
        <begin position="1"/>
        <end position="26"/>
    </location>
</feature>
<evidence type="ECO:0000313" key="3">
    <source>
        <dbReference type="Proteomes" id="UP000194873"/>
    </source>
</evidence>
<proteinExistence type="predicted"/>
<sequence length="174" mass="19634">MRRLFSYTLFLSVVLASATACTKEEAAPPAEPFFSVNQDGKAWEPATTTTYKSGNAFYLVSNKAAEANQRQELYLGFTVTNLRKPSVRLFSTVWTHYAAGKTVRDQYVNTDDLSASSLQITRLDTVQKVIEGRFDATIQRSTVYSQQKERMQLTEGSFRVSYRDTLLPAYTNGR</sequence>
<protein>
    <submittedName>
        <fullName evidence="2">Uncharacterized protein</fullName>
    </submittedName>
</protein>
<reference evidence="2 3" key="1">
    <citation type="submission" date="2017-01" db="EMBL/GenBank/DDBJ databases">
        <title>A new Hymenobacter.</title>
        <authorList>
            <person name="Liang Y."/>
            <person name="Feng F."/>
        </authorList>
    </citation>
    <scope>NUCLEOTIDE SEQUENCE [LARGE SCALE GENOMIC DNA]</scope>
    <source>
        <strain evidence="2">MIMBbqt21</strain>
    </source>
</reference>
<gene>
    <name evidence="2" type="ORF">BXP70_19325</name>
</gene>
<comment type="caution">
    <text evidence="2">The sequence shown here is derived from an EMBL/GenBank/DDBJ whole genome shotgun (WGS) entry which is preliminary data.</text>
</comment>
<dbReference type="RefSeq" id="WP_086595754.1">
    <property type="nucleotide sequence ID" value="NZ_MTSE01000012.1"/>
</dbReference>
<dbReference type="OrthoDB" id="885212at2"/>
<accession>A0A243W9V5</accession>
<dbReference type="AlphaFoldDB" id="A0A243W9V5"/>
<evidence type="ECO:0000313" key="2">
    <source>
        <dbReference type="EMBL" id="OUJ72145.1"/>
    </source>
</evidence>
<feature type="chain" id="PRO_5012851469" evidence="1">
    <location>
        <begin position="27"/>
        <end position="174"/>
    </location>
</feature>
<name>A0A243W9V5_9BACT</name>
<dbReference type="PROSITE" id="PS51257">
    <property type="entry name" value="PROKAR_LIPOPROTEIN"/>
    <property type="match status" value="1"/>
</dbReference>
<dbReference type="Proteomes" id="UP000194873">
    <property type="component" value="Unassembled WGS sequence"/>
</dbReference>
<dbReference type="EMBL" id="MTSE01000012">
    <property type="protein sequence ID" value="OUJ72145.1"/>
    <property type="molecule type" value="Genomic_DNA"/>
</dbReference>